<dbReference type="Proteomes" id="UP000272462">
    <property type="component" value="Chromosome"/>
</dbReference>
<dbReference type="EMBL" id="CP025121">
    <property type="protein sequence ID" value="AYJ01239.1"/>
    <property type="molecule type" value="Genomic_DNA"/>
</dbReference>
<protein>
    <submittedName>
        <fullName evidence="1">Uncharacterized protein</fullName>
    </submittedName>
</protein>
<sequence length="124" mass="14502">MQNKKNQKMTKQDNVVVDEAQYFSTVDYSLDEYELSERKHGVISVLEAVEQELDNLGYNAEINFESKNSKLIKKIENEVNEKISEPAKKASNYVKKAKRLLWDVQNDKNAIIYCFINLSLFQNY</sequence>
<keyword evidence="2" id="KW-1185">Reference proteome</keyword>
<evidence type="ECO:0000313" key="2">
    <source>
        <dbReference type="Proteomes" id="UP000272462"/>
    </source>
</evidence>
<organism evidence="1 2">
    <name type="scientific">Ziziphus jujuba witches'-broom phytoplasma</name>
    <dbReference type="NCBI Taxonomy" id="135727"/>
    <lineage>
        <taxon>Bacteria</taxon>
        <taxon>Bacillati</taxon>
        <taxon>Mycoplasmatota</taxon>
        <taxon>Mollicutes</taxon>
        <taxon>Acholeplasmatales</taxon>
        <taxon>Acholeplasmataceae</taxon>
        <taxon>Candidatus Phytoplasma</taxon>
        <taxon>16SrV (Elm yellows group)</taxon>
    </lineage>
</organism>
<name>A0A660HMZ1_ZIZJU</name>
<gene>
    <name evidence="1" type="ORF">CWO85_01710</name>
</gene>
<proteinExistence type="predicted"/>
<dbReference type="RefSeq" id="WP_121463966.1">
    <property type="nucleotide sequence ID" value="NZ_CP025121.1"/>
</dbReference>
<dbReference type="AlphaFoldDB" id="A0A660HMZ1"/>
<accession>A0A660HMZ1</accession>
<evidence type="ECO:0000313" key="1">
    <source>
        <dbReference type="EMBL" id="AYJ01239.1"/>
    </source>
</evidence>
<dbReference type="KEGG" id="pzi:CWO85_01710"/>
<reference evidence="1 2" key="1">
    <citation type="journal article" date="2018" name="BMC Genomics">
        <title>Comparative genome analysis of jujube witches'-broom Phytoplasma, an obligate pathogen that causes jujube witches'-broom disease.</title>
        <authorList>
            <person name="Wang J."/>
            <person name="Song L."/>
            <person name="Jiao Q."/>
            <person name="Yang S."/>
            <person name="Gao R."/>
            <person name="Lu X."/>
            <person name="Zhou G."/>
        </authorList>
    </citation>
    <scope>NUCLEOTIDE SEQUENCE [LARGE SCALE GENOMIC DNA]</scope>
    <source>
        <strain evidence="1">Jwb-nky</strain>
    </source>
</reference>